<evidence type="ECO:0000313" key="2">
    <source>
        <dbReference type="Proteomes" id="UP001271648"/>
    </source>
</evidence>
<dbReference type="RefSeq" id="WP_283732865.1">
    <property type="nucleotide sequence ID" value="NZ_CP125968.1"/>
</dbReference>
<organism evidence="1 2">
    <name type="scientific">Sporosarcina thermotolerans</name>
    <dbReference type="NCBI Taxonomy" id="633404"/>
    <lineage>
        <taxon>Bacteria</taxon>
        <taxon>Bacillati</taxon>
        <taxon>Bacillota</taxon>
        <taxon>Bacilli</taxon>
        <taxon>Bacillales</taxon>
        <taxon>Caryophanaceae</taxon>
        <taxon>Sporosarcina</taxon>
    </lineage>
</organism>
<keyword evidence="2" id="KW-1185">Reference proteome</keyword>
<sequence length="113" mass="13280">MKTKQIIHRDAIVYHLVQELMRRKDLNLPALPLQEAYRLLANRFNLSDADLSKANKSDGSNKWETEVRFACAFLREQRIVRKLYGKLELTDEGYEKMGKLFWVLKGPSNKQNQ</sequence>
<gene>
    <name evidence="1" type="ORF">QTL97_04440</name>
</gene>
<dbReference type="Proteomes" id="UP001271648">
    <property type="component" value="Unassembled WGS sequence"/>
</dbReference>
<accession>A0AAW9A8H2</accession>
<dbReference type="AlphaFoldDB" id="A0AAW9A8H2"/>
<reference evidence="1 2" key="1">
    <citation type="submission" date="2023-06" db="EMBL/GenBank/DDBJ databases">
        <title>Sporosarcina sp. nov., isolated from Korean traditional fermented seafood 'Jeotgal'.</title>
        <authorList>
            <person name="Yang A.I."/>
            <person name="Shin N.-R."/>
        </authorList>
    </citation>
    <scope>NUCLEOTIDE SEQUENCE [LARGE SCALE GENOMIC DNA]</scope>
    <source>
        <strain evidence="1 2">KCTC43456</strain>
    </source>
</reference>
<evidence type="ECO:0000313" key="1">
    <source>
        <dbReference type="EMBL" id="MDW0116170.1"/>
    </source>
</evidence>
<name>A0AAW9A8H2_9BACL</name>
<proteinExistence type="predicted"/>
<protein>
    <submittedName>
        <fullName evidence="1">Winged helix-turn-helix domain-containing protein</fullName>
    </submittedName>
</protein>
<dbReference type="EMBL" id="JAUBDJ010000002">
    <property type="protein sequence ID" value="MDW0116170.1"/>
    <property type="molecule type" value="Genomic_DNA"/>
</dbReference>
<comment type="caution">
    <text evidence="1">The sequence shown here is derived from an EMBL/GenBank/DDBJ whole genome shotgun (WGS) entry which is preliminary data.</text>
</comment>